<protein>
    <submittedName>
        <fullName evidence="7">YbfB/YjiJ family MFS transporter</fullName>
    </submittedName>
</protein>
<gene>
    <name evidence="7" type="ORF">RXV79_09665</name>
</gene>
<evidence type="ECO:0000256" key="1">
    <source>
        <dbReference type="ARBA" id="ARBA00022692"/>
    </source>
</evidence>
<feature type="transmembrane region" description="Helical" evidence="5">
    <location>
        <begin position="320"/>
        <end position="344"/>
    </location>
</feature>
<dbReference type="PANTHER" id="PTHR23537:SF1">
    <property type="entry name" value="SUGAR TRANSPORTER"/>
    <property type="match status" value="1"/>
</dbReference>
<dbReference type="SUPFAM" id="SSF103473">
    <property type="entry name" value="MFS general substrate transporter"/>
    <property type="match status" value="1"/>
</dbReference>
<feature type="compositionally biased region" description="Polar residues" evidence="4">
    <location>
        <begin position="419"/>
        <end position="432"/>
    </location>
</feature>
<reference evidence="7 8" key="1">
    <citation type="submission" date="2023-10" db="EMBL/GenBank/DDBJ databases">
        <title>Bacteria for the degradation of biodegradable plastic PBAT(Polybutylene adipate terephthalate).</title>
        <authorList>
            <person name="Weon H.-Y."/>
            <person name="Yeon J."/>
        </authorList>
    </citation>
    <scope>NUCLEOTIDE SEQUENCE [LARGE SCALE GENOMIC DNA]</scope>
    <source>
        <strain evidence="7 8">SBD 7-3</strain>
    </source>
</reference>
<name>A0ABZ0D0P0_9BURK</name>
<proteinExistence type="predicted"/>
<organism evidence="7 8">
    <name type="scientific">Piscinibacter gummiphilus</name>
    <dbReference type="NCBI Taxonomy" id="946333"/>
    <lineage>
        <taxon>Bacteria</taxon>
        <taxon>Pseudomonadati</taxon>
        <taxon>Pseudomonadota</taxon>
        <taxon>Betaproteobacteria</taxon>
        <taxon>Burkholderiales</taxon>
        <taxon>Sphaerotilaceae</taxon>
        <taxon>Piscinibacter</taxon>
    </lineage>
</organism>
<keyword evidence="1 5" id="KW-0812">Transmembrane</keyword>
<evidence type="ECO:0000256" key="5">
    <source>
        <dbReference type="SAM" id="Phobius"/>
    </source>
</evidence>
<dbReference type="PANTHER" id="PTHR23537">
    <property type="match status" value="1"/>
</dbReference>
<accession>A0ABZ0D0P0</accession>
<dbReference type="InterPro" id="IPR036259">
    <property type="entry name" value="MFS_trans_sf"/>
</dbReference>
<feature type="transmembrane region" description="Helical" evidence="5">
    <location>
        <begin position="229"/>
        <end position="252"/>
    </location>
</feature>
<dbReference type="Proteomes" id="UP001303946">
    <property type="component" value="Chromosome"/>
</dbReference>
<feature type="transmembrane region" description="Helical" evidence="5">
    <location>
        <begin position="181"/>
        <end position="198"/>
    </location>
</feature>
<feature type="region of interest" description="Disordered" evidence="4">
    <location>
        <begin position="419"/>
        <end position="440"/>
    </location>
</feature>
<dbReference type="InterPro" id="IPR020846">
    <property type="entry name" value="MFS_dom"/>
</dbReference>
<evidence type="ECO:0000313" key="8">
    <source>
        <dbReference type="Proteomes" id="UP001303946"/>
    </source>
</evidence>
<dbReference type="Gene3D" id="1.20.1250.20">
    <property type="entry name" value="MFS general substrate transporter like domains"/>
    <property type="match status" value="2"/>
</dbReference>
<feature type="transmembrane region" description="Helical" evidence="5">
    <location>
        <begin position="71"/>
        <end position="90"/>
    </location>
</feature>
<feature type="transmembrane region" description="Helical" evidence="5">
    <location>
        <begin position="136"/>
        <end position="161"/>
    </location>
</feature>
<evidence type="ECO:0000256" key="3">
    <source>
        <dbReference type="ARBA" id="ARBA00023136"/>
    </source>
</evidence>
<dbReference type="RefSeq" id="WP_316703218.1">
    <property type="nucleotide sequence ID" value="NZ_CP136336.1"/>
</dbReference>
<keyword evidence="2 5" id="KW-1133">Transmembrane helix</keyword>
<evidence type="ECO:0000259" key="6">
    <source>
        <dbReference type="PROSITE" id="PS50850"/>
    </source>
</evidence>
<evidence type="ECO:0000256" key="4">
    <source>
        <dbReference type="SAM" id="MobiDB-lite"/>
    </source>
</evidence>
<feature type="transmembrane region" description="Helical" evidence="5">
    <location>
        <begin position="48"/>
        <end position="64"/>
    </location>
</feature>
<keyword evidence="3 5" id="KW-0472">Membrane</keyword>
<feature type="transmembrane region" description="Helical" evidence="5">
    <location>
        <begin position="102"/>
        <end position="124"/>
    </location>
</feature>
<feature type="domain" description="Major facilitator superfamily (MFS) profile" evidence="6">
    <location>
        <begin position="230"/>
        <end position="440"/>
    </location>
</feature>
<feature type="transmembrane region" description="Helical" evidence="5">
    <location>
        <begin position="384"/>
        <end position="405"/>
    </location>
</feature>
<dbReference type="PROSITE" id="PS50850">
    <property type="entry name" value="MFS"/>
    <property type="match status" value="1"/>
</dbReference>
<feature type="transmembrane region" description="Helical" evidence="5">
    <location>
        <begin position="264"/>
        <end position="285"/>
    </location>
</feature>
<dbReference type="InterPro" id="IPR010645">
    <property type="entry name" value="MFS_4"/>
</dbReference>
<evidence type="ECO:0000313" key="7">
    <source>
        <dbReference type="EMBL" id="WOB10311.1"/>
    </source>
</evidence>
<sequence length="440" mass="46254">MLQAALNRLSLAGLSATLIGNGIGRFAFIALMPALIDAGWFTKGEASQLSVATLVGYVLGAWVSDWLGRRYAVATLLRWSMLVCTVSFFACAFRDSPFAWYYLWRTAAGFAGAILMVLPAPVVLPQHDPAVRGRASGIVFSGIGLGAVLSGLLVPVLIAGVGVGVIWGDTVWPLAFRGVEGAWLGMGAVCLLLTISAWRQWPPEASVPPTGGADGAPAAKDEIPADAKLTVWLILAAHGLNAMGYLAHTMFWVDYIVREQGRSLAMGGFMWSMFGVGAAIGPLLTGTLADKFGLKRCLIAGFALKSLAAAMPWWSSSVPALFVSSLLMGIFTPGIVALISAYALETVGPTLHRRAWGLATFSFSIAQAGGGFLMATAAPHLSSYHHLFLASALALLGSIGCVLMIRKPAVQEVVVPQPIATSDDTPPESTLYPNAPALEK</sequence>
<feature type="transmembrane region" description="Helical" evidence="5">
    <location>
        <begin position="297"/>
        <end position="314"/>
    </location>
</feature>
<evidence type="ECO:0000256" key="2">
    <source>
        <dbReference type="ARBA" id="ARBA00022989"/>
    </source>
</evidence>
<dbReference type="Pfam" id="PF06779">
    <property type="entry name" value="MFS_4"/>
    <property type="match status" value="1"/>
</dbReference>
<keyword evidence="8" id="KW-1185">Reference proteome</keyword>
<feature type="transmembrane region" description="Helical" evidence="5">
    <location>
        <begin position="356"/>
        <end position="378"/>
    </location>
</feature>
<dbReference type="EMBL" id="CP136336">
    <property type="protein sequence ID" value="WOB10311.1"/>
    <property type="molecule type" value="Genomic_DNA"/>
</dbReference>